<name>A0A249PC10_9HYPH</name>
<evidence type="ECO:0000313" key="2">
    <source>
        <dbReference type="Proteomes" id="UP000217211"/>
    </source>
</evidence>
<protein>
    <submittedName>
        <fullName evidence="1">Uncharacterized protein</fullName>
    </submittedName>
</protein>
<sequence length="81" mass="8712">MMPGWVKIAAGALVLAAVAWAVLQIREEGARSVKQTIERQNNEAALQSAARRSDFDRCVDGGGLWNFGTGECRRPAPGGRD</sequence>
<dbReference type="Proteomes" id="UP000217211">
    <property type="component" value="Chromosome"/>
</dbReference>
<dbReference type="STRING" id="716928.GCA_000261485_00157"/>
<gene>
    <name evidence="1" type="ORF">SJ05684_c20160</name>
</gene>
<organism evidence="1 2">
    <name type="scientific">Sinorhizobium sojae CCBAU 05684</name>
    <dbReference type="NCBI Taxonomy" id="716928"/>
    <lineage>
        <taxon>Bacteria</taxon>
        <taxon>Pseudomonadati</taxon>
        <taxon>Pseudomonadota</taxon>
        <taxon>Alphaproteobacteria</taxon>
        <taxon>Hyphomicrobiales</taxon>
        <taxon>Rhizobiaceae</taxon>
        <taxon>Sinorhizobium/Ensifer group</taxon>
        <taxon>Sinorhizobium</taxon>
    </lineage>
</organism>
<dbReference type="EMBL" id="CP023067">
    <property type="protein sequence ID" value="ASY63458.1"/>
    <property type="molecule type" value="Genomic_DNA"/>
</dbReference>
<evidence type="ECO:0000313" key="1">
    <source>
        <dbReference type="EMBL" id="ASY63458.1"/>
    </source>
</evidence>
<keyword evidence="2" id="KW-1185">Reference proteome</keyword>
<proteinExistence type="predicted"/>
<reference evidence="1 2" key="1">
    <citation type="submission" date="2017-08" db="EMBL/GenBank/DDBJ databases">
        <title>Multipartite genome sequences of Sinorhizobium species nodulating soybeans.</title>
        <authorList>
            <person name="Tian C.F."/>
        </authorList>
    </citation>
    <scope>NUCLEOTIDE SEQUENCE [LARGE SCALE GENOMIC DNA]</scope>
    <source>
        <strain evidence="1 2">CCBAU 05684</strain>
    </source>
</reference>
<dbReference type="KEGG" id="esj:SJ05684_c20160"/>
<accession>A0A249PC10</accession>
<dbReference type="AlphaFoldDB" id="A0A249PC10"/>
<dbReference type="OrthoDB" id="8282468at2"/>